<keyword evidence="4" id="KW-1185">Reference proteome</keyword>
<protein>
    <submittedName>
        <fullName evidence="3">DUF4097 domain-containing protein</fullName>
    </submittedName>
</protein>
<feature type="chain" id="PRO_5047152863" evidence="1">
    <location>
        <begin position="22"/>
        <end position="349"/>
    </location>
</feature>
<proteinExistence type="predicted"/>
<reference evidence="3 4" key="1">
    <citation type="submission" date="2021-07" db="EMBL/GenBank/DDBJ databases">
        <title>Flavobacterium WSW3-B6 sp.nov, isolated from seaweed.</title>
        <authorList>
            <person name="Muhammad N."/>
            <person name="Ho H."/>
            <person name="Lee Y.-J."/>
            <person name="Nguyen T."/>
            <person name="Ho J."/>
            <person name="Kim S.-G."/>
        </authorList>
    </citation>
    <scope>NUCLEOTIDE SEQUENCE [LARGE SCALE GENOMIC DNA]</scope>
    <source>
        <strain evidence="3 4">WSW3-B6</strain>
    </source>
</reference>
<feature type="domain" description="DUF4097" evidence="2">
    <location>
        <begin position="59"/>
        <end position="346"/>
    </location>
</feature>
<organism evidence="3 4">
    <name type="scientific">Flavobacterium litorale</name>
    <dbReference type="NCBI Taxonomy" id="2856519"/>
    <lineage>
        <taxon>Bacteria</taxon>
        <taxon>Pseudomonadati</taxon>
        <taxon>Bacteroidota</taxon>
        <taxon>Flavobacteriia</taxon>
        <taxon>Flavobacteriales</taxon>
        <taxon>Flavobacteriaceae</taxon>
        <taxon>Flavobacterium</taxon>
    </lineage>
</organism>
<dbReference type="Pfam" id="PF13349">
    <property type="entry name" value="DUF4097"/>
    <property type="match status" value="1"/>
</dbReference>
<evidence type="ECO:0000313" key="3">
    <source>
        <dbReference type="EMBL" id="QYJ67609.1"/>
    </source>
</evidence>
<dbReference type="Proteomes" id="UP000825381">
    <property type="component" value="Chromosome"/>
</dbReference>
<dbReference type="InterPro" id="IPR025164">
    <property type="entry name" value="Toastrack_DUF4097"/>
</dbReference>
<dbReference type="EMBL" id="CP080429">
    <property type="protein sequence ID" value="QYJ67609.1"/>
    <property type="molecule type" value="Genomic_DNA"/>
</dbReference>
<accession>A0ABX8V436</accession>
<dbReference type="RefSeq" id="WP_220639954.1">
    <property type="nucleotide sequence ID" value="NZ_CP080429.1"/>
</dbReference>
<name>A0ABX8V436_9FLAO</name>
<evidence type="ECO:0000259" key="2">
    <source>
        <dbReference type="Pfam" id="PF13349"/>
    </source>
</evidence>
<evidence type="ECO:0000256" key="1">
    <source>
        <dbReference type="SAM" id="SignalP"/>
    </source>
</evidence>
<evidence type="ECO:0000313" key="4">
    <source>
        <dbReference type="Proteomes" id="UP000825381"/>
    </source>
</evidence>
<sequence length="349" mass="38981">MKAINLKIVLLLLVAPLALMAGEHKGKYKKEKKINKSFNVASDAALNVQNKYGNIYVTTWDKNQTTIDVTIKVSGNNEKKVEKTINGIDVDFYNSPESVTARTKIDKLMNGTISIDINYTIKIPKNGSIDLDNMYGGIQLSKINGKSRIRCKYGDLDIEELRHTTNNIDIQYCDNSTIGFIKSGTVNVQYSELKIGKMENAEVNSQYTDVSIGMAEDLRYRSDYGDVKIGSTSSINGTSTYSSLKVERVKKAFDVEVQYGDIKAGLEKTIKSVAVNSMYSDVVLNHARGTNFDFEFATQYGDVSGIKGFTILSKEEKDFRNRYKGYHGSSGNARIYIKNSYGDIKLIEK</sequence>
<keyword evidence="1" id="KW-0732">Signal</keyword>
<gene>
    <name evidence="3" type="ORF">K1I41_08590</name>
</gene>
<feature type="signal peptide" evidence="1">
    <location>
        <begin position="1"/>
        <end position="21"/>
    </location>
</feature>